<comment type="caution">
    <text evidence="1">The sequence shown here is derived from an EMBL/GenBank/DDBJ whole genome shotgun (WGS) entry which is preliminary data.</text>
</comment>
<dbReference type="AlphaFoldDB" id="A0AAN9SMI4"/>
<name>A0AAN9SMI4_PSOTE</name>
<keyword evidence="2" id="KW-1185">Reference proteome</keyword>
<accession>A0AAN9SMI4</accession>
<proteinExistence type="predicted"/>
<protein>
    <submittedName>
        <fullName evidence="1">Uncharacterized protein</fullName>
    </submittedName>
</protein>
<evidence type="ECO:0000313" key="1">
    <source>
        <dbReference type="EMBL" id="KAK7399336.1"/>
    </source>
</evidence>
<organism evidence="1 2">
    <name type="scientific">Psophocarpus tetragonolobus</name>
    <name type="common">Winged bean</name>
    <name type="synonym">Dolichos tetragonolobus</name>
    <dbReference type="NCBI Taxonomy" id="3891"/>
    <lineage>
        <taxon>Eukaryota</taxon>
        <taxon>Viridiplantae</taxon>
        <taxon>Streptophyta</taxon>
        <taxon>Embryophyta</taxon>
        <taxon>Tracheophyta</taxon>
        <taxon>Spermatophyta</taxon>
        <taxon>Magnoliopsida</taxon>
        <taxon>eudicotyledons</taxon>
        <taxon>Gunneridae</taxon>
        <taxon>Pentapetalae</taxon>
        <taxon>rosids</taxon>
        <taxon>fabids</taxon>
        <taxon>Fabales</taxon>
        <taxon>Fabaceae</taxon>
        <taxon>Papilionoideae</taxon>
        <taxon>50 kb inversion clade</taxon>
        <taxon>NPAAA clade</taxon>
        <taxon>indigoferoid/millettioid clade</taxon>
        <taxon>Phaseoleae</taxon>
        <taxon>Psophocarpus</taxon>
    </lineage>
</organism>
<dbReference type="EMBL" id="JAYMYS010000003">
    <property type="protein sequence ID" value="KAK7399336.1"/>
    <property type="molecule type" value="Genomic_DNA"/>
</dbReference>
<dbReference type="Proteomes" id="UP001386955">
    <property type="component" value="Unassembled WGS sequence"/>
</dbReference>
<reference evidence="1 2" key="1">
    <citation type="submission" date="2024-01" db="EMBL/GenBank/DDBJ databases">
        <title>The genomes of 5 underutilized Papilionoideae crops provide insights into root nodulation and disease resistanc.</title>
        <authorList>
            <person name="Jiang F."/>
        </authorList>
    </citation>
    <scope>NUCLEOTIDE SEQUENCE [LARGE SCALE GENOMIC DNA]</scope>
    <source>
        <strain evidence="1">DUOXIRENSHENG_FW03</strain>
        <tissue evidence="1">Leaves</tissue>
    </source>
</reference>
<evidence type="ECO:0000313" key="2">
    <source>
        <dbReference type="Proteomes" id="UP001386955"/>
    </source>
</evidence>
<sequence length="165" mass="18394">MANTKIIRRETVLSVFIGHSHVLVTIVKDNDNGHHGRPYNSGALIMVDTFEKSGSAIYVRAIHGSTKQNLELSYPYIMSVSHKFFVIRDFVFQNHLCRKVPINGWSLTLFGSSPERMGAYFELMPGVLLSTNSKIDNPNLAIVNLQCFPIVQLIVAVGEVLALHV</sequence>
<gene>
    <name evidence="1" type="ORF">VNO78_10518</name>
</gene>